<protein>
    <submittedName>
        <fullName evidence="1">Uncharacterized protein</fullName>
    </submittedName>
</protein>
<dbReference type="EMBL" id="GBRH01268029">
    <property type="protein sequence ID" value="JAD29866.1"/>
    <property type="molecule type" value="Transcribed_RNA"/>
</dbReference>
<organism evidence="1">
    <name type="scientific">Arundo donax</name>
    <name type="common">Giant reed</name>
    <name type="synonym">Donax arundinaceus</name>
    <dbReference type="NCBI Taxonomy" id="35708"/>
    <lineage>
        <taxon>Eukaryota</taxon>
        <taxon>Viridiplantae</taxon>
        <taxon>Streptophyta</taxon>
        <taxon>Embryophyta</taxon>
        <taxon>Tracheophyta</taxon>
        <taxon>Spermatophyta</taxon>
        <taxon>Magnoliopsida</taxon>
        <taxon>Liliopsida</taxon>
        <taxon>Poales</taxon>
        <taxon>Poaceae</taxon>
        <taxon>PACMAD clade</taxon>
        <taxon>Arundinoideae</taxon>
        <taxon>Arundineae</taxon>
        <taxon>Arundo</taxon>
    </lineage>
</organism>
<name>A0A0A8YTH8_ARUDO</name>
<reference evidence="1" key="1">
    <citation type="submission" date="2014-09" db="EMBL/GenBank/DDBJ databases">
        <authorList>
            <person name="Magalhaes I.L.F."/>
            <person name="Oliveira U."/>
            <person name="Santos F.R."/>
            <person name="Vidigal T.H.D.A."/>
            <person name="Brescovit A.D."/>
            <person name="Santos A.J."/>
        </authorList>
    </citation>
    <scope>NUCLEOTIDE SEQUENCE</scope>
    <source>
        <tissue evidence="1">Shoot tissue taken approximately 20 cm above the soil surface</tissue>
    </source>
</reference>
<reference evidence="1" key="2">
    <citation type="journal article" date="2015" name="Data Brief">
        <title>Shoot transcriptome of the giant reed, Arundo donax.</title>
        <authorList>
            <person name="Barrero R.A."/>
            <person name="Guerrero F.D."/>
            <person name="Moolhuijzen P."/>
            <person name="Goolsby J.A."/>
            <person name="Tidwell J."/>
            <person name="Bellgard S.E."/>
            <person name="Bellgard M.I."/>
        </authorList>
    </citation>
    <scope>NUCLEOTIDE SEQUENCE</scope>
    <source>
        <tissue evidence="1">Shoot tissue taken approximately 20 cm above the soil surface</tissue>
    </source>
</reference>
<evidence type="ECO:0000313" key="1">
    <source>
        <dbReference type="EMBL" id="JAD29866.1"/>
    </source>
</evidence>
<proteinExistence type="predicted"/>
<accession>A0A0A8YTH8</accession>
<sequence length="14" mass="1628">MVCLRLAFIMLCSK</sequence>